<evidence type="ECO:0000256" key="2">
    <source>
        <dbReference type="ARBA" id="ARBA00022801"/>
    </source>
</evidence>
<dbReference type="KEGG" id="scor:J3U87_12860"/>
<proteinExistence type="predicted"/>
<dbReference type="Pfam" id="PF01483">
    <property type="entry name" value="P_proprotein"/>
    <property type="match status" value="2"/>
</dbReference>
<evidence type="ECO:0000259" key="6">
    <source>
        <dbReference type="PROSITE" id="PS51829"/>
    </source>
</evidence>
<accession>A0A8A4TVZ0</accession>
<protein>
    <submittedName>
        <fullName evidence="7">Proprotein convertase P-domain-containing protein</fullName>
    </submittedName>
</protein>
<dbReference type="InterPro" id="IPR008979">
    <property type="entry name" value="Galactose-bd-like_sf"/>
</dbReference>
<evidence type="ECO:0000256" key="3">
    <source>
        <dbReference type="ARBA" id="ARBA00022825"/>
    </source>
</evidence>
<dbReference type="InterPro" id="IPR002884">
    <property type="entry name" value="P_dom"/>
</dbReference>
<evidence type="ECO:0000256" key="5">
    <source>
        <dbReference type="SAM" id="Phobius"/>
    </source>
</evidence>
<keyword evidence="2" id="KW-0378">Hydrolase</keyword>
<dbReference type="RefSeq" id="WP_237383440.1">
    <property type="nucleotide sequence ID" value="NZ_CP071793.1"/>
</dbReference>
<name>A0A8A4TVZ0_SULCO</name>
<keyword evidence="5" id="KW-0812">Transmembrane</keyword>
<dbReference type="PANTHER" id="PTHR42884">
    <property type="entry name" value="PROPROTEIN CONVERTASE SUBTILISIN/KEXIN-RELATED"/>
    <property type="match status" value="1"/>
</dbReference>
<evidence type="ECO:0000256" key="1">
    <source>
        <dbReference type="ARBA" id="ARBA00022670"/>
    </source>
</evidence>
<organism evidence="7 8">
    <name type="scientific">Sulfidibacter corallicola</name>
    <dbReference type="NCBI Taxonomy" id="2818388"/>
    <lineage>
        <taxon>Bacteria</taxon>
        <taxon>Pseudomonadati</taxon>
        <taxon>Acidobacteriota</taxon>
        <taxon>Holophagae</taxon>
        <taxon>Acanthopleuribacterales</taxon>
        <taxon>Acanthopleuribacteraceae</taxon>
        <taxon>Sulfidibacter</taxon>
    </lineage>
</organism>
<evidence type="ECO:0000313" key="7">
    <source>
        <dbReference type="EMBL" id="QTD53338.1"/>
    </source>
</evidence>
<reference evidence="7" key="1">
    <citation type="submission" date="2021-03" db="EMBL/GenBank/DDBJ databases">
        <title>Acanthopleuribacteraceae sp. M133.</title>
        <authorList>
            <person name="Wang G."/>
        </authorList>
    </citation>
    <scope>NUCLEOTIDE SEQUENCE</scope>
    <source>
        <strain evidence="7">M133</strain>
    </source>
</reference>
<feature type="compositionally biased region" description="Basic and acidic residues" evidence="4">
    <location>
        <begin position="1"/>
        <end position="10"/>
    </location>
</feature>
<evidence type="ECO:0000313" key="8">
    <source>
        <dbReference type="Proteomes" id="UP000663929"/>
    </source>
</evidence>
<evidence type="ECO:0000256" key="4">
    <source>
        <dbReference type="SAM" id="MobiDB-lite"/>
    </source>
</evidence>
<feature type="region of interest" description="Disordered" evidence="4">
    <location>
        <begin position="1"/>
        <end position="59"/>
    </location>
</feature>
<dbReference type="Gene3D" id="2.60.40.2810">
    <property type="match status" value="1"/>
</dbReference>
<dbReference type="SUPFAM" id="SSF49785">
    <property type="entry name" value="Galactose-binding domain-like"/>
    <property type="match status" value="3"/>
</dbReference>
<keyword evidence="8" id="KW-1185">Reference proteome</keyword>
<sequence>MNSRVSDRATRGRRPSPFAENSSRAGHFPPECARPWSGPVRATRFHEDPTPLSPPNPFSSIPTITRRGVAACLALLLVGFSSLSGSAFAGVAPDGPPFCELDTHQAQAIGLDLTVGTAEELHDTRVDIPDANQGNPGGRIEVPLTLNTGSARLVSVLEVEIDITHTWRGDLSLILVSPQGTEVVLKEENYSDYRDDWRVTYGPGLADPVGNLSDFDNQLADGNWVLKIRDHFTRDRGHLNRFRIKLALEDGSTVIVVSGAQGTILDLDVVTRLTQDYAADVAMSLESPAGTRVTLTSGNGGSFRDLFDGTRWDDQADEPVSDAFFTDGQTAPELIPEGALGAFVGEDPNGSWTLHLDGGPNGLTRLAELTLDFTTVDPLPDLTQQTNHPGGGGTVSGSRVIAEIDATNLEGYLCDVDVTTAIQHPSSGELILTLRSPGGSVVLLSSANGGNHANVFDGTLWDDDATDLATDYPYQGLTTAPHLIPEGALSKLIGENPNGVWTLEIEDTTGNNDIVLQSWSLTLTTCTCPPTPAIVVIPSATPLITTEEINDLETASISVVLSTQPSANVVIPVSSSDESEGIIDTSQLVFTAQSWDRPQTVTLGGVDDDQEDGDRTYSVVFGPATSADLAYQGLDPEDVAATNVDNDRIGVVISARSSQNLIVTETPGDAEPWIEVHLTSRPASAVLIPLSSSSTDEGIVEPVSLQFDGSNWARPVRITIRGMDDDIDDGDRVFTVRLGDPISADPDYNALTDGDTEDLTVTNRDNDTSGLVTPSTALLETSEAGDAATIEVRLNSQPTATVILAASSSVPSEAMVEPASLNFDAQNWDQYQTITVSGLDDAFQDASQNYTVTLNPSGSGDATYALLESLVFNGVNLDDDVSEILVEAEEPLRTVEDGTTARFTVRLGSRPYHTVTLPILSTDTSEGSVSPAQLVFTGDDWDQAREVVVTGLEDEDLPPEGTAYEIVLGTAQTDDTAYEGLAEIRVAAVNFEVNSAPRGAEIFIFTARDTASPRIMPTIDDPDPDDSHTWELLEGPNPGQLTVDEQGFLYTPAPDFLGYDAFRFRVTDRSLESVEGSGVVIVVPPIWFEKMGRDWPSGETLLDLVTIINDPTHDFGEPSPTKATLVVAQDGDLVIPLRAVVRDGDAAGYHGDAVDLGDVATHGGVEVHGRSIVYEPDWGFRGVDRFSVTQVDETGLVRETVVRVLVQPREVPNLCADARLVTFASDLRLPVSLAGHRDRKTTDCGALDRPETWYALWIDDAAEGSLAIETDAPGTLFQAFTAGSGDLDEACSQMASVACSAPTEGDGAALAIEDLSAYRGRFLFLMVEGVPGHVAELKISNR</sequence>
<keyword evidence="5" id="KW-0472">Membrane</keyword>
<feature type="domain" description="P/Homo B" evidence="6">
    <location>
        <begin position="114"/>
        <end position="255"/>
    </location>
</feature>
<dbReference type="PANTHER" id="PTHR42884:SF14">
    <property type="entry name" value="NEUROENDOCRINE CONVERTASE 1"/>
    <property type="match status" value="1"/>
</dbReference>
<gene>
    <name evidence="7" type="ORF">J3U87_12860</name>
</gene>
<dbReference type="Gene3D" id="2.60.120.260">
    <property type="entry name" value="Galactose-binding domain-like"/>
    <property type="match status" value="3"/>
</dbReference>
<dbReference type="PROSITE" id="PS51829">
    <property type="entry name" value="P_HOMO_B"/>
    <property type="match status" value="2"/>
</dbReference>
<feature type="domain" description="P/Homo B" evidence="6">
    <location>
        <begin position="375"/>
        <end position="530"/>
    </location>
</feature>
<dbReference type="Pfam" id="PF17963">
    <property type="entry name" value="Big_9"/>
    <property type="match status" value="1"/>
</dbReference>
<dbReference type="Proteomes" id="UP000663929">
    <property type="component" value="Chromosome"/>
</dbReference>
<keyword evidence="1" id="KW-0645">Protease</keyword>
<dbReference type="GO" id="GO:0016485">
    <property type="term" value="P:protein processing"/>
    <property type="evidence" value="ECO:0007669"/>
    <property type="project" value="TreeGrafter"/>
</dbReference>
<dbReference type="GO" id="GO:0004252">
    <property type="term" value="F:serine-type endopeptidase activity"/>
    <property type="evidence" value="ECO:0007669"/>
    <property type="project" value="InterPro"/>
</dbReference>
<feature type="transmembrane region" description="Helical" evidence="5">
    <location>
        <begin position="68"/>
        <end position="91"/>
    </location>
</feature>
<dbReference type="GO" id="GO:0016020">
    <property type="term" value="C:membrane"/>
    <property type="evidence" value="ECO:0007669"/>
    <property type="project" value="TreeGrafter"/>
</dbReference>
<keyword evidence="5" id="KW-1133">Transmembrane helix</keyword>
<dbReference type="EMBL" id="CP071793">
    <property type="protein sequence ID" value="QTD53338.1"/>
    <property type="molecule type" value="Genomic_DNA"/>
</dbReference>
<keyword evidence="3" id="KW-0720">Serine protease</keyword>